<proteinExistence type="predicted"/>
<accession>A0A1Y2JQ11</accession>
<dbReference type="AlphaFoldDB" id="A0A1Y2JQ11"/>
<comment type="caution">
    <text evidence="1">The sequence shown here is derived from an EMBL/GenBank/DDBJ whole genome shotgun (WGS) entry which is preliminary data.</text>
</comment>
<dbReference type="EMBL" id="NAFL01000243">
    <property type="protein sequence ID" value="OSJ33187.1"/>
    <property type="molecule type" value="Genomic_DNA"/>
</dbReference>
<sequence>MPVKRRRSKERKFQIDEAVVLFARARELAPFEQWEEDGGRRREYLETWKALHLALGLKLFEASPLDVREGDSVRYGGQCWMESVPKALAVRAELIAVAGTE</sequence>
<evidence type="ECO:0000313" key="2">
    <source>
        <dbReference type="Proteomes" id="UP000193335"/>
    </source>
</evidence>
<evidence type="ECO:0000313" key="1">
    <source>
        <dbReference type="EMBL" id="OSJ33187.1"/>
    </source>
</evidence>
<reference evidence="1 2" key="1">
    <citation type="submission" date="2017-03" db="EMBL/GenBank/DDBJ databases">
        <title>Whole genome sequences of fourteen strains of Bradyrhizobium canariense and one strain of Bradyrhizobium japonicum isolated from Lupinus (Papilionoideae: Genisteae) species in Algeria.</title>
        <authorList>
            <person name="Crovadore J."/>
            <person name="Chekireb D."/>
            <person name="Brachmann A."/>
            <person name="Chablais R."/>
            <person name="Cochard B."/>
            <person name="Lefort F."/>
        </authorList>
    </citation>
    <scope>NUCLEOTIDE SEQUENCE [LARGE SCALE GENOMIC DNA]</scope>
    <source>
        <strain evidence="1 2">UBMA197</strain>
    </source>
</reference>
<protein>
    <submittedName>
        <fullName evidence="1">Uncharacterized protein</fullName>
    </submittedName>
</protein>
<gene>
    <name evidence="1" type="ORF">BSZ19_16210</name>
</gene>
<name>A0A1Y2JQ11_BRAJP</name>
<organism evidence="1 2">
    <name type="scientific">Bradyrhizobium japonicum</name>
    <dbReference type="NCBI Taxonomy" id="375"/>
    <lineage>
        <taxon>Bacteria</taxon>
        <taxon>Pseudomonadati</taxon>
        <taxon>Pseudomonadota</taxon>
        <taxon>Alphaproteobacteria</taxon>
        <taxon>Hyphomicrobiales</taxon>
        <taxon>Nitrobacteraceae</taxon>
        <taxon>Bradyrhizobium</taxon>
    </lineage>
</organism>
<dbReference type="Proteomes" id="UP000193335">
    <property type="component" value="Unassembled WGS sequence"/>
</dbReference>
<dbReference type="RefSeq" id="WP_085400693.1">
    <property type="nucleotide sequence ID" value="NZ_NAFL01000243.1"/>
</dbReference>